<comment type="caution">
    <text evidence="2">The sequence shown here is derived from an EMBL/GenBank/DDBJ whole genome shotgun (WGS) entry which is preliminary data.</text>
</comment>
<protein>
    <recommendedName>
        <fullName evidence="1">Reverse transcriptase domain-containing protein</fullName>
    </recommendedName>
</protein>
<proteinExistence type="predicted"/>
<gene>
    <name evidence="2" type="ORF">AGLY_017602</name>
</gene>
<organism evidence="2 3">
    <name type="scientific">Aphis glycines</name>
    <name type="common">Soybean aphid</name>
    <dbReference type="NCBI Taxonomy" id="307491"/>
    <lineage>
        <taxon>Eukaryota</taxon>
        <taxon>Metazoa</taxon>
        <taxon>Ecdysozoa</taxon>
        <taxon>Arthropoda</taxon>
        <taxon>Hexapoda</taxon>
        <taxon>Insecta</taxon>
        <taxon>Pterygota</taxon>
        <taxon>Neoptera</taxon>
        <taxon>Paraneoptera</taxon>
        <taxon>Hemiptera</taxon>
        <taxon>Sternorrhyncha</taxon>
        <taxon>Aphidomorpha</taxon>
        <taxon>Aphidoidea</taxon>
        <taxon>Aphididae</taxon>
        <taxon>Aphidini</taxon>
        <taxon>Aphis</taxon>
        <taxon>Aphis</taxon>
    </lineage>
</organism>
<dbReference type="OrthoDB" id="7987018at2759"/>
<accession>A0A6G0SWF9</accession>
<reference evidence="2 3" key="1">
    <citation type="submission" date="2019-08" db="EMBL/GenBank/DDBJ databases">
        <title>The genome of the soybean aphid Biotype 1, its phylome, world population structure and adaptation to the North American continent.</title>
        <authorList>
            <person name="Giordano R."/>
            <person name="Donthu R.K."/>
            <person name="Hernandez A.G."/>
            <person name="Wright C.L."/>
            <person name="Zimin A.V."/>
        </authorList>
    </citation>
    <scope>NUCLEOTIDE SEQUENCE [LARGE SCALE GENOMIC DNA]</scope>
    <source>
        <tissue evidence="2">Whole aphids</tissue>
    </source>
</reference>
<evidence type="ECO:0000259" key="1">
    <source>
        <dbReference type="PROSITE" id="PS50878"/>
    </source>
</evidence>
<name>A0A6G0SWF9_APHGL</name>
<dbReference type="PANTHER" id="PTHR47027">
    <property type="entry name" value="REVERSE TRANSCRIPTASE DOMAIN-CONTAINING PROTEIN"/>
    <property type="match status" value="1"/>
</dbReference>
<feature type="domain" description="Reverse transcriptase" evidence="1">
    <location>
        <begin position="1"/>
        <end position="73"/>
    </location>
</feature>
<dbReference type="Proteomes" id="UP000475862">
    <property type="component" value="Unassembled WGS sequence"/>
</dbReference>
<dbReference type="EMBL" id="VYZN01001726">
    <property type="protein sequence ID" value="KAE9521997.1"/>
    <property type="molecule type" value="Genomic_DNA"/>
</dbReference>
<dbReference type="AlphaFoldDB" id="A0A6G0SWF9"/>
<sequence>MKIEPHEGIKLRNSTIPLLAYTDDIELMDESQDGVKRLCVRLNDAAQKVGLQINEQNTEYMIIGRQNWMDQVLEEKLISSRSLSREIKRRLCTSLIRPVILYGSETYSLRKSDENKFLILERQILRKIFGPIKDNITGEWRRRKNIELQEIFNENNIAEMIKKKRLRWAGHAIRSQNSLLRMVLEQNPVGKRPLGRPKLRWEDLVKRNIEDLGGGANWKDLALNRDTWRIGCETGWS</sequence>
<keyword evidence="3" id="KW-1185">Reference proteome</keyword>
<evidence type="ECO:0000313" key="2">
    <source>
        <dbReference type="EMBL" id="KAE9521997.1"/>
    </source>
</evidence>
<dbReference type="InterPro" id="IPR000477">
    <property type="entry name" value="RT_dom"/>
</dbReference>
<dbReference type="PANTHER" id="PTHR47027:SF20">
    <property type="entry name" value="REVERSE TRANSCRIPTASE-LIKE PROTEIN WITH RNA-DIRECTED DNA POLYMERASE DOMAIN"/>
    <property type="match status" value="1"/>
</dbReference>
<dbReference type="PROSITE" id="PS50878">
    <property type="entry name" value="RT_POL"/>
    <property type="match status" value="1"/>
</dbReference>
<evidence type="ECO:0000313" key="3">
    <source>
        <dbReference type="Proteomes" id="UP000475862"/>
    </source>
</evidence>